<feature type="domain" description="PAC" evidence="2">
    <location>
        <begin position="72"/>
        <end position="124"/>
    </location>
</feature>
<dbReference type="SUPFAM" id="SSF55785">
    <property type="entry name" value="PYP-like sensor domain (PAS domain)"/>
    <property type="match status" value="2"/>
</dbReference>
<dbReference type="InterPro" id="IPR000014">
    <property type="entry name" value="PAS"/>
</dbReference>
<dbReference type="PANTHER" id="PTHR44757">
    <property type="entry name" value="DIGUANYLATE CYCLASE DGCP"/>
    <property type="match status" value="1"/>
</dbReference>
<keyword evidence="5" id="KW-1185">Reference proteome</keyword>
<dbReference type="InterPro" id="IPR029787">
    <property type="entry name" value="Nucleotide_cyclase"/>
</dbReference>
<dbReference type="InterPro" id="IPR035965">
    <property type="entry name" value="PAS-like_dom_sf"/>
</dbReference>
<proteinExistence type="predicted"/>
<evidence type="ECO:0000259" key="3">
    <source>
        <dbReference type="PROSITE" id="PS50887"/>
    </source>
</evidence>
<dbReference type="SMART" id="SM00267">
    <property type="entry name" value="GGDEF"/>
    <property type="match status" value="1"/>
</dbReference>
<organism evidence="4 5">
    <name type="scientific">Alteromonas profundi</name>
    <dbReference type="NCBI Taxonomy" id="2696062"/>
    <lineage>
        <taxon>Bacteria</taxon>
        <taxon>Pseudomonadati</taxon>
        <taxon>Pseudomonadota</taxon>
        <taxon>Gammaproteobacteria</taxon>
        <taxon>Alteromonadales</taxon>
        <taxon>Alteromonadaceae</taxon>
        <taxon>Alteromonas/Salinimonas group</taxon>
        <taxon>Alteromonas</taxon>
    </lineage>
</organism>
<dbReference type="Proteomes" id="UP000470213">
    <property type="component" value="Unassembled WGS sequence"/>
</dbReference>
<dbReference type="InterPro" id="IPR052155">
    <property type="entry name" value="Biofilm_reg_signaling"/>
</dbReference>
<dbReference type="Pfam" id="PF00990">
    <property type="entry name" value="GGDEF"/>
    <property type="match status" value="1"/>
</dbReference>
<dbReference type="EMBL" id="JAAAWN010000002">
    <property type="protein sequence ID" value="NDV89907.1"/>
    <property type="molecule type" value="Genomic_DNA"/>
</dbReference>
<dbReference type="SUPFAM" id="SSF55073">
    <property type="entry name" value="Nucleotide cyclase"/>
    <property type="match status" value="1"/>
</dbReference>
<name>A0A7X5LID5_9ALTE</name>
<dbReference type="SMART" id="SM00086">
    <property type="entry name" value="PAC"/>
    <property type="match status" value="2"/>
</dbReference>
<dbReference type="AlphaFoldDB" id="A0A7X5LID5"/>
<feature type="domain" description="PAC" evidence="2">
    <location>
        <begin position="201"/>
        <end position="253"/>
    </location>
</feature>
<dbReference type="PANTHER" id="PTHR44757:SF2">
    <property type="entry name" value="BIOFILM ARCHITECTURE MAINTENANCE PROTEIN MBAA"/>
    <property type="match status" value="1"/>
</dbReference>
<dbReference type="Gene3D" id="3.30.450.20">
    <property type="entry name" value="PAS domain"/>
    <property type="match status" value="2"/>
</dbReference>
<evidence type="ECO:0000256" key="1">
    <source>
        <dbReference type="ARBA" id="ARBA00001946"/>
    </source>
</evidence>
<dbReference type="CDD" id="cd01949">
    <property type="entry name" value="GGDEF"/>
    <property type="match status" value="1"/>
</dbReference>
<dbReference type="Gene3D" id="3.30.70.270">
    <property type="match status" value="1"/>
</dbReference>
<dbReference type="PROSITE" id="PS50887">
    <property type="entry name" value="GGDEF"/>
    <property type="match status" value="1"/>
</dbReference>
<dbReference type="NCBIfam" id="TIGR00254">
    <property type="entry name" value="GGDEF"/>
    <property type="match status" value="1"/>
</dbReference>
<evidence type="ECO:0000259" key="2">
    <source>
        <dbReference type="PROSITE" id="PS50113"/>
    </source>
</evidence>
<dbReference type="Pfam" id="PF13426">
    <property type="entry name" value="PAS_9"/>
    <property type="match status" value="1"/>
</dbReference>
<evidence type="ECO:0000313" key="5">
    <source>
        <dbReference type="Proteomes" id="UP000470213"/>
    </source>
</evidence>
<dbReference type="SMART" id="SM00091">
    <property type="entry name" value="PAS"/>
    <property type="match status" value="2"/>
</dbReference>
<dbReference type="Pfam" id="PF08447">
    <property type="entry name" value="PAS_3"/>
    <property type="match status" value="1"/>
</dbReference>
<dbReference type="CDD" id="cd00130">
    <property type="entry name" value="PAS"/>
    <property type="match status" value="2"/>
</dbReference>
<dbReference type="InterPro" id="IPR001610">
    <property type="entry name" value="PAC"/>
</dbReference>
<comment type="cofactor">
    <cofactor evidence="1">
        <name>Mg(2+)</name>
        <dbReference type="ChEBI" id="CHEBI:18420"/>
    </cofactor>
</comment>
<comment type="caution">
    <text evidence="4">The sequence shown here is derived from an EMBL/GenBank/DDBJ whole genome shotgun (WGS) entry which is preliminary data.</text>
</comment>
<evidence type="ECO:0000313" key="4">
    <source>
        <dbReference type="EMBL" id="NDV89907.1"/>
    </source>
</evidence>
<feature type="domain" description="GGDEF" evidence="3">
    <location>
        <begin position="292"/>
        <end position="425"/>
    </location>
</feature>
<dbReference type="InterPro" id="IPR013655">
    <property type="entry name" value="PAS_fold_3"/>
</dbReference>
<dbReference type="InterPro" id="IPR000700">
    <property type="entry name" value="PAS-assoc_C"/>
</dbReference>
<dbReference type="FunFam" id="3.30.70.270:FF:000001">
    <property type="entry name" value="Diguanylate cyclase domain protein"/>
    <property type="match status" value="1"/>
</dbReference>
<accession>A0A7X5LID5</accession>
<dbReference type="GO" id="GO:0003824">
    <property type="term" value="F:catalytic activity"/>
    <property type="evidence" value="ECO:0007669"/>
    <property type="project" value="UniProtKB-ARBA"/>
</dbReference>
<sequence>MFEATFEHCAVGLAHVSPNGNFIRVNKKLSEFLGYDVNTLTNMSYQDITVDTHLEKDNKLVAKVLSGELDNYSLEKKYHHAAGHEVWGKLTVSLVRDEAGEPDYFISVVEDIDKMKKVEMELFQAEALFSEIVSAFSSRTYIWVAPPDFSRLYFANEGFQNIFGRDLSVLSESPLAFVNFVHPEDFKRVSKFFNRKRPHSWDMQYRIICPEGEVKHIHDRGIPLYDEDKKLSLIAGTADDITKVKHQEEALVDAIAELDRLTKTDVLTGIANRREIFLQIEQTIKMMKRDTPVSTLVYLDLDNFKNINDTYGHQAGDEALVAFANMLADTLRETDKLARIGGDEFVLLLSGSNTEEAEVFFERLLSMPFKVRFDSGEEIQLSFSLGWAEWRSDITSAQAWLDAADKAMFSQKRQHHEDAGYTDVC</sequence>
<dbReference type="PROSITE" id="PS50113">
    <property type="entry name" value="PAC"/>
    <property type="match status" value="2"/>
</dbReference>
<dbReference type="NCBIfam" id="TIGR00229">
    <property type="entry name" value="sensory_box"/>
    <property type="match status" value="2"/>
</dbReference>
<protein>
    <submittedName>
        <fullName evidence="4">Diguanylate cyclase</fullName>
    </submittedName>
</protein>
<dbReference type="InterPro" id="IPR000160">
    <property type="entry name" value="GGDEF_dom"/>
</dbReference>
<gene>
    <name evidence="4" type="ORF">GTH32_01690</name>
</gene>
<reference evidence="4 5" key="1">
    <citation type="submission" date="2020-01" db="EMBL/GenBank/DDBJ databases">
        <authorList>
            <person name="Chen J."/>
            <person name="Zhu S."/>
            <person name="Yang J."/>
        </authorList>
    </citation>
    <scope>NUCLEOTIDE SEQUENCE [LARGE SCALE GENOMIC DNA]</scope>
    <source>
        <strain evidence="4 5">345S023</strain>
    </source>
</reference>
<dbReference type="InterPro" id="IPR043128">
    <property type="entry name" value="Rev_trsase/Diguanyl_cyclase"/>
</dbReference>